<keyword evidence="3" id="KW-1185">Reference proteome</keyword>
<dbReference type="RefSeq" id="WP_053334690.1">
    <property type="nucleotide sequence ID" value="NZ_JMFG01000002.1"/>
</dbReference>
<dbReference type="SUPFAM" id="SSF53448">
    <property type="entry name" value="Nucleotide-diphospho-sugar transferases"/>
    <property type="match status" value="1"/>
</dbReference>
<dbReference type="STRING" id="1312852.EG19_03395"/>
<dbReference type="Pfam" id="PF00483">
    <property type="entry name" value="NTP_transferase"/>
    <property type="match status" value="1"/>
</dbReference>
<dbReference type="OrthoDB" id="9801899at2"/>
<dbReference type="PANTHER" id="PTHR22572">
    <property type="entry name" value="SUGAR-1-PHOSPHATE GUANYL TRANSFERASE"/>
    <property type="match status" value="1"/>
</dbReference>
<dbReference type="Gene3D" id="3.90.550.10">
    <property type="entry name" value="Spore Coat Polysaccharide Biosynthesis Protein SpsA, Chain A"/>
    <property type="match status" value="1"/>
</dbReference>
<dbReference type="InterPro" id="IPR005835">
    <property type="entry name" value="NTP_transferase_dom"/>
</dbReference>
<comment type="caution">
    <text evidence="2">The sequence shown here is derived from an EMBL/GenBank/DDBJ whole genome shotgun (WGS) entry which is preliminary data.</text>
</comment>
<gene>
    <name evidence="2" type="ORF">EG19_03395</name>
</gene>
<proteinExistence type="predicted"/>
<evidence type="ECO:0000259" key="1">
    <source>
        <dbReference type="Pfam" id="PF00483"/>
    </source>
</evidence>
<reference evidence="2 3" key="1">
    <citation type="submission" date="2014-04" db="EMBL/GenBank/DDBJ databases">
        <title>The Genome Sequence of Thermoanaerobaculum aquaticum MP-01, The First Cultivated Group 23 Acidobacterium.</title>
        <authorList>
            <person name="Stamps B.W."/>
            <person name="Losey N.A."/>
            <person name="Lawson P.A."/>
            <person name="Stevenson B.S."/>
        </authorList>
    </citation>
    <scope>NUCLEOTIDE SEQUENCE [LARGE SCALE GENOMIC DNA]</scope>
    <source>
        <strain evidence="2 3">MP-01</strain>
    </source>
</reference>
<organism evidence="2 3">
    <name type="scientific">Thermoanaerobaculum aquaticum</name>
    <dbReference type="NCBI Taxonomy" id="1312852"/>
    <lineage>
        <taxon>Bacteria</taxon>
        <taxon>Pseudomonadati</taxon>
        <taxon>Acidobacteriota</taxon>
        <taxon>Thermoanaerobaculia</taxon>
        <taxon>Thermoanaerobaculales</taxon>
        <taxon>Thermoanaerobaculaceae</taxon>
        <taxon>Thermoanaerobaculum</taxon>
    </lineage>
</organism>
<accession>A0A062XZJ1</accession>
<evidence type="ECO:0000313" key="2">
    <source>
        <dbReference type="EMBL" id="KDA54859.1"/>
    </source>
</evidence>
<feature type="domain" description="Nucleotidyl transferase" evidence="1">
    <location>
        <begin position="3"/>
        <end position="153"/>
    </location>
</feature>
<dbReference type="InterPro" id="IPR050486">
    <property type="entry name" value="Mannose-1P_guanyltransferase"/>
</dbReference>
<protein>
    <recommendedName>
        <fullName evidence="1">Nucleotidyl transferase domain-containing protein</fullName>
    </recommendedName>
</protein>
<name>A0A062XZJ1_9BACT</name>
<dbReference type="AlphaFoldDB" id="A0A062XZJ1"/>
<dbReference type="Proteomes" id="UP000027284">
    <property type="component" value="Unassembled WGS sequence"/>
</dbReference>
<dbReference type="EMBL" id="JMFG01000002">
    <property type="protein sequence ID" value="KDA54859.1"/>
    <property type="molecule type" value="Genomic_DNA"/>
</dbReference>
<evidence type="ECO:0000313" key="3">
    <source>
        <dbReference type="Proteomes" id="UP000027284"/>
    </source>
</evidence>
<dbReference type="InterPro" id="IPR029044">
    <property type="entry name" value="Nucleotide-diphossugar_trans"/>
</dbReference>
<sequence length="322" mass="33699">MIGMLLAAGLGERMEPLSSLIPKPALPVLGEPLLATSLRTLHAAGCRRVVVNLHRHPEQVVVAVQQVACGLSVVFSLEPELLGPAGGLSAARPAFGEGPVLVANADCWSRLDLQPLLASGQPDRAVLALLPHPNREQWGAVHLDAEGRVVAFSRAGENLQEPGYLYTGFQLLGRETLRFLPPPPAQMSAFWQPLMAGGRLFGVVVAGEFREAGDPAAYWQLVMEALAGTSFVHALASVSPSAHVEPTMVAAGARVCDHARLSRCVLLPGADVGSGADLSHSVVAGPVPAGAFLERALVIPEAVYPLQAKSAPAPKAHAGRSR</sequence>